<reference evidence="8" key="1">
    <citation type="journal article" date="2019" name="Int. J. Syst. Evol. Microbiol.">
        <title>The Global Catalogue of Microorganisms (GCM) 10K type strain sequencing project: providing services to taxonomists for standard genome sequencing and annotation.</title>
        <authorList>
            <consortium name="The Broad Institute Genomics Platform"/>
            <consortium name="The Broad Institute Genome Sequencing Center for Infectious Disease"/>
            <person name="Wu L."/>
            <person name="Ma J."/>
        </authorList>
    </citation>
    <scope>NUCLEOTIDE SEQUENCE [LARGE SCALE GENOMIC DNA]</scope>
    <source>
        <strain evidence="8">JCM 17130</strain>
    </source>
</reference>
<evidence type="ECO:0000313" key="8">
    <source>
        <dbReference type="Proteomes" id="UP001596013"/>
    </source>
</evidence>
<dbReference type="Proteomes" id="UP001596013">
    <property type="component" value="Unassembled WGS sequence"/>
</dbReference>
<comment type="subcellular location">
    <subcellularLocation>
        <location evidence="1">Cell membrane</location>
        <topology evidence="1">Multi-pass membrane protein</topology>
    </subcellularLocation>
</comment>
<feature type="transmembrane region" description="Helical" evidence="6">
    <location>
        <begin position="124"/>
        <end position="140"/>
    </location>
</feature>
<sequence length="200" mass="20274">MDRLIALAGLLCIAAITPGPNNLVVLRAAGHGGIRAAVPAIAGIVLGGLLLLALAVLGAGAALLAHPSLKQGIGAIGSLYLAWLGVSLCVGGVSPRQSRATSAEPVPAAGALGLLGFQFLNPKSWVMVLTALAALPAAALRDYLPLAGLFVLIPTVCLLLWAALGAWLARWLVRPVVRRGVDIVMGVLLVACASLLLLEP</sequence>
<evidence type="ECO:0000256" key="1">
    <source>
        <dbReference type="ARBA" id="ARBA00004651"/>
    </source>
</evidence>
<keyword evidence="2" id="KW-1003">Cell membrane</keyword>
<protein>
    <submittedName>
        <fullName evidence="7">LysE family translocator</fullName>
    </submittedName>
</protein>
<feature type="transmembrane region" description="Helical" evidence="6">
    <location>
        <begin position="38"/>
        <end position="65"/>
    </location>
</feature>
<accession>A0ABW0JHW3</accession>
<evidence type="ECO:0000313" key="7">
    <source>
        <dbReference type="EMBL" id="MFC5435544.1"/>
    </source>
</evidence>
<evidence type="ECO:0000256" key="4">
    <source>
        <dbReference type="ARBA" id="ARBA00022989"/>
    </source>
</evidence>
<dbReference type="RefSeq" id="WP_377301942.1">
    <property type="nucleotide sequence ID" value="NZ_JBHSMK010000002.1"/>
</dbReference>
<dbReference type="InterPro" id="IPR001123">
    <property type="entry name" value="LeuE-type"/>
</dbReference>
<evidence type="ECO:0000256" key="5">
    <source>
        <dbReference type="ARBA" id="ARBA00023136"/>
    </source>
</evidence>
<dbReference type="Pfam" id="PF01810">
    <property type="entry name" value="LysE"/>
    <property type="match status" value="1"/>
</dbReference>
<dbReference type="PANTHER" id="PTHR30086:SF20">
    <property type="entry name" value="ARGININE EXPORTER PROTEIN ARGO-RELATED"/>
    <property type="match status" value="1"/>
</dbReference>
<evidence type="ECO:0000256" key="3">
    <source>
        <dbReference type="ARBA" id="ARBA00022692"/>
    </source>
</evidence>
<gene>
    <name evidence="7" type="ORF">ACFPME_03195</name>
</gene>
<evidence type="ECO:0000256" key="6">
    <source>
        <dbReference type="SAM" id="Phobius"/>
    </source>
</evidence>
<feature type="transmembrane region" description="Helical" evidence="6">
    <location>
        <begin position="180"/>
        <end position="198"/>
    </location>
</feature>
<dbReference type="EMBL" id="JBHSMK010000002">
    <property type="protein sequence ID" value="MFC5435544.1"/>
    <property type="molecule type" value="Genomic_DNA"/>
</dbReference>
<keyword evidence="8" id="KW-1185">Reference proteome</keyword>
<name>A0ABW0JHW3_9GAMM</name>
<keyword evidence="4 6" id="KW-1133">Transmembrane helix</keyword>
<keyword evidence="5 6" id="KW-0472">Membrane</keyword>
<keyword evidence="3 6" id="KW-0812">Transmembrane</keyword>
<dbReference type="PANTHER" id="PTHR30086">
    <property type="entry name" value="ARGININE EXPORTER PROTEIN ARGO"/>
    <property type="match status" value="1"/>
</dbReference>
<proteinExistence type="predicted"/>
<comment type="caution">
    <text evidence="7">The sequence shown here is derived from an EMBL/GenBank/DDBJ whole genome shotgun (WGS) entry which is preliminary data.</text>
</comment>
<feature type="transmembrane region" description="Helical" evidence="6">
    <location>
        <begin position="147"/>
        <end position="168"/>
    </location>
</feature>
<evidence type="ECO:0000256" key="2">
    <source>
        <dbReference type="ARBA" id="ARBA00022475"/>
    </source>
</evidence>
<feature type="transmembrane region" description="Helical" evidence="6">
    <location>
        <begin position="72"/>
        <end position="93"/>
    </location>
</feature>
<organism evidence="7 8">
    <name type="scientific">Rhodanobacter umsongensis</name>
    <dbReference type="NCBI Taxonomy" id="633153"/>
    <lineage>
        <taxon>Bacteria</taxon>
        <taxon>Pseudomonadati</taxon>
        <taxon>Pseudomonadota</taxon>
        <taxon>Gammaproteobacteria</taxon>
        <taxon>Lysobacterales</taxon>
        <taxon>Rhodanobacteraceae</taxon>
        <taxon>Rhodanobacter</taxon>
    </lineage>
</organism>